<gene>
    <name evidence="2" type="ORF">B0H16DRAFT_1816528</name>
</gene>
<feature type="compositionally biased region" description="Polar residues" evidence="1">
    <location>
        <begin position="52"/>
        <end position="67"/>
    </location>
</feature>
<dbReference type="Proteomes" id="UP001215598">
    <property type="component" value="Unassembled WGS sequence"/>
</dbReference>
<feature type="region of interest" description="Disordered" evidence="1">
    <location>
        <begin position="726"/>
        <end position="752"/>
    </location>
</feature>
<comment type="caution">
    <text evidence="2">The sequence shown here is derived from an EMBL/GenBank/DDBJ whole genome shotgun (WGS) entry which is preliminary data.</text>
</comment>
<feature type="compositionally biased region" description="Polar residues" evidence="1">
    <location>
        <begin position="23"/>
        <end position="38"/>
    </location>
</feature>
<dbReference type="AlphaFoldDB" id="A0AAD7MDF6"/>
<name>A0AAD7MDF6_9AGAR</name>
<feature type="region of interest" description="Disordered" evidence="1">
    <location>
        <begin position="1"/>
        <end position="67"/>
    </location>
</feature>
<reference evidence="2" key="1">
    <citation type="submission" date="2023-03" db="EMBL/GenBank/DDBJ databases">
        <title>Massive genome expansion in bonnet fungi (Mycena s.s.) driven by repeated elements and novel gene families across ecological guilds.</title>
        <authorList>
            <consortium name="Lawrence Berkeley National Laboratory"/>
            <person name="Harder C.B."/>
            <person name="Miyauchi S."/>
            <person name="Viragh M."/>
            <person name="Kuo A."/>
            <person name="Thoen E."/>
            <person name="Andreopoulos B."/>
            <person name="Lu D."/>
            <person name="Skrede I."/>
            <person name="Drula E."/>
            <person name="Henrissat B."/>
            <person name="Morin E."/>
            <person name="Kohler A."/>
            <person name="Barry K."/>
            <person name="LaButti K."/>
            <person name="Morin E."/>
            <person name="Salamov A."/>
            <person name="Lipzen A."/>
            <person name="Mereny Z."/>
            <person name="Hegedus B."/>
            <person name="Baldrian P."/>
            <person name="Stursova M."/>
            <person name="Weitz H."/>
            <person name="Taylor A."/>
            <person name="Grigoriev I.V."/>
            <person name="Nagy L.G."/>
            <person name="Martin F."/>
            <person name="Kauserud H."/>
        </authorList>
    </citation>
    <scope>NUCLEOTIDE SEQUENCE</scope>
    <source>
        <strain evidence="2">CBHHK182m</strain>
    </source>
</reference>
<keyword evidence="3" id="KW-1185">Reference proteome</keyword>
<feature type="compositionally biased region" description="Basic and acidic residues" evidence="1">
    <location>
        <begin position="236"/>
        <end position="248"/>
    </location>
</feature>
<accession>A0AAD7MDF6</accession>
<feature type="compositionally biased region" description="Basic residues" evidence="1">
    <location>
        <begin position="742"/>
        <end position="752"/>
    </location>
</feature>
<organism evidence="2 3">
    <name type="scientific">Mycena metata</name>
    <dbReference type="NCBI Taxonomy" id="1033252"/>
    <lineage>
        <taxon>Eukaryota</taxon>
        <taxon>Fungi</taxon>
        <taxon>Dikarya</taxon>
        <taxon>Basidiomycota</taxon>
        <taxon>Agaricomycotina</taxon>
        <taxon>Agaricomycetes</taxon>
        <taxon>Agaricomycetidae</taxon>
        <taxon>Agaricales</taxon>
        <taxon>Marasmiineae</taxon>
        <taxon>Mycenaceae</taxon>
        <taxon>Mycena</taxon>
    </lineage>
</organism>
<feature type="compositionally biased region" description="Low complexity" evidence="1">
    <location>
        <begin position="1"/>
        <end position="15"/>
    </location>
</feature>
<feature type="region of interest" description="Disordered" evidence="1">
    <location>
        <begin position="314"/>
        <end position="359"/>
    </location>
</feature>
<proteinExistence type="predicted"/>
<feature type="region of interest" description="Disordered" evidence="1">
    <location>
        <begin position="113"/>
        <end position="144"/>
    </location>
</feature>
<feature type="region of interest" description="Disordered" evidence="1">
    <location>
        <begin position="215"/>
        <end position="248"/>
    </location>
</feature>
<evidence type="ECO:0000313" key="2">
    <source>
        <dbReference type="EMBL" id="KAJ7711610.1"/>
    </source>
</evidence>
<sequence>MPPRTTTPAVPAADASRPRTRAATVSTRNTPTGTNARLPSSRPVLTALPADTPQTSPTRAPTAAVQSPPNVLAGAPVVSDVFLPPVGVATPATQDTINLVSPTGSTIDLVSPAAPPATNLASTETPTPDGRSAVHSPPPQDPTSIPLATMIAAASDAFAAGAGVITATAALSIDTSAPVPSASDTGVIGGADDANFPTLPAAGEEIMSPTVAAARRAAKGKGKDVAGNGAGPRGHPLPDRPRGTHHQDAASWTLGASSINLADPNLGDFFDEQVRPDPFLLAQLERISAAEVNAESEALRVAEVERNAQRAVEAENAHNLQRGIDESLGRPTAAPDSASTLRCPAGESGSPPKRARVDAGNVRVTRASSAAAQQAAAAAAAAINAPRPATAAASVPHQPTFAAAAAAPAPARAPVLAPAPAPAPAPFAAPAPQHPPHGAPPVAYTTYDGLKMRAFITPCVNLPETTGTDFDTLALNADPAVIQTWRNTPGTIAVYVAGGDRDSTGSAHSGAELIANVTNMPAGAVRMGAAKAANPSLPAPNLFGITGLTPDLAAELVRLRMLCTQAITLFIITLAPHFSGFLGLVEGLTFLNTPAGAQEAVNAITHTLSTNTNFIQLVMSHRDALPAHWSIQQALTAILGSLTVTPIELLSGAGSARVVWRVFMMVTTHNMVYYNAIRAAFRQVAFVTAFNNTGRVRDDLSCRICRSIDHPTQLCPFPDVPGYVGPTAATLPPPPPPPGRGRGGRGRGARGN</sequence>
<protein>
    <submittedName>
        <fullName evidence="2">Uncharacterized protein</fullName>
    </submittedName>
</protein>
<evidence type="ECO:0000256" key="1">
    <source>
        <dbReference type="SAM" id="MobiDB-lite"/>
    </source>
</evidence>
<evidence type="ECO:0000313" key="3">
    <source>
        <dbReference type="Proteomes" id="UP001215598"/>
    </source>
</evidence>
<dbReference type="EMBL" id="JARKIB010000391">
    <property type="protein sequence ID" value="KAJ7711610.1"/>
    <property type="molecule type" value="Genomic_DNA"/>
</dbReference>